<accession>D5C0A8</accession>
<proteinExistence type="predicted"/>
<dbReference type="KEGG" id="nhl:Nhal_1280"/>
<protein>
    <submittedName>
        <fullName evidence="1">Uncharacterized protein</fullName>
    </submittedName>
</protein>
<evidence type="ECO:0000313" key="1">
    <source>
        <dbReference type="EMBL" id="ADE14434.1"/>
    </source>
</evidence>
<dbReference type="EMBL" id="CP001798">
    <property type="protein sequence ID" value="ADE14434.1"/>
    <property type="molecule type" value="Genomic_DNA"/>
</dbReference>
<dbReference type="AlphaFoldDB" id="D5C0A8"/>
<dbReference type="Proteomes" id="UP000001844">
    <property type="component" value="Chromosome"/>
</dbReference>
<sequence length="32" mass="3589">MHSDGKKHRSFVALLFAAGDLQRYADEIVAIE</sequence>
<gene>
    <name evidence="1" type="ordered locus">Nhal_1280</name>
</gene>
<keyword evidence="2" id="KW-1185">Reference proteome</keyword>
<evidence type="ECO:0000313" key="2">
    <source>
        <dbReference type="Proteomes" id="UP000001844"/>
    </source>
</evidence>
<dbReference type="HOGENOM" id="CLU_3390456_0_0_6"/>
<organism evidence="1 2">
    <name type="scientific">Nitrosococcus halophilus (strain Nc4)</name>
    <dbReference type="NCBI Taxonomy" id="472759"/>
    <lineage>
        <taxon>Bacteria</taxon>
        <taxon>Pseudomonadati</taxon>
        <taxon>Pseudomonadota</taxon>
        <taxon>Gammaproteobacteria</taxon>
        <taxon>Chromatiales</taxon>
        <taxon>Chromatiaceae</taxon>
        <taxon>Nitrosococcus</taxon>
    </lineage>
</organism>
<reference evidence="2" key="1">
    <citation type="submission" date="2010-04" db="EMBL/GenBank/DDBJ databases">
        <title>Complete genome sequence of Nitrosococcus halophilus Nc4, a salt-adapted, aerobic obligate ammonia-oxidizing sulfur purple bacterium.</title>
        <authorList>
            <consortium name="US DOE Joint Genome Institute"/>
            <person name="Campbell M.A."/>
            <person name="Malfatti S.A."/>
            <person name="Chain P.S.G."/>
            <person name="Heidelberg J.F."/>
            <person name="Ward B.B."/>
            <person name="Klotz M.G."/>
        </authorList>
    </citation>
    <scope>NUCLEOTIDE SEQUENCE [LARGE SCALE GENOMIC DNA]</scope>
    <source>
        <strain evidence="2">Nc4</strain>
    </source>
</reference>
<name>D5C0A8_NITHN</name>